<evidence type="ECO:0000313" key="1">
    <source>
        <dbReference type="EMBL" id="KHS38315.2"/>
    </source>
</evidence>
<proteinExistence type="predicted"/>
<name>A0AB34QKB4_XANCH</name>
<dbReference type="EMBL" id="JWTI02000013">
    <property type="protein sequence ID" value="KHS38315.2"/>
    <property type="molecule type" value="Genomic_DNA"/>
</dbReference>
<sequence length="86" mass="9717">MGVKMLQTGTFDILLNQNYVRKVDPFTTRLIQQATHIVLRVGKSFYDQRDVIAIAKSIAIGLQQDIHTLARKAGRHVEKAETTPLQ</sequence>
<evidence type="ECO:0000313" key="2">
    <source>
        <dbReference type="Proteomes" id="UP000031180"/>
    </source>
</evidence>
<reference evidence="2" key="1">
    <citation type="submission" date="2015-04" db="EMBL/GenBank/DDBJ databases">
        <title>Genome sequencing of pathogens of bean.</title>
        <authorList>
            <person name="Harrison J.W."/>
            <person name="Aritua V."/>
            <person name="Sapp M."/>
            <person name="Smith J."/>
            <person name="Studholme D.J."/>
        </authorList>
    </citation>
    <scope>NUCLEOTIDE SEQUENCE [LARGE SCALE GENOMIC DNA]</scope>
    <source>
        <strain evidence="2">NCPPB 1138</strain>
    </source>
</reference>
<comment type="caution">
    <text evidence="1">The sequence shown here is derived from an EMBL/GenBank/DDBJ whole genome shotgun (WGS) entry which is preliminary data.</text>
</comment>
<dbReference type="Proteomes" id="UP000031180">
    <property type="component" value="Unassembled WGS sequence"/>
</dbReference>
<dbReference type="AlphaFoldDB" id="A0AB34QKB4"/>
<accession>A0AB34QKB4</accession>
<gene>
    <name evidence="1" type="ORF">RN20_08020</name>
</gene>
<organism evidence="1 2">
    <name type="scientific">Xanthomonas campestris pv. phaseoli</name>
    <dbReference type="NCBI Taxonomy" id="317013"/>
    <lineage>
        <taxon>Bacteria</taxon>
        <taxon>Pseudomonadati</taxon>
        <taxon>Pseudomonadota</taxon>
        <taxon>Gammaproteobacteria</taxon>
        <taxon>Lysobacterales</taxon>
        <taxon>Lysobacteraceae</taxon>
        <taxon>Xanthomonas</taxon>
    </lineage>
</organism>
<protein>
    <submittedName>
        <fullName evidence="1">Uncharacterized protein</fullName>
    </submittedName>
</protein>